<evidence type="ECO:0000256" key="3">
    <source>
        <dbReference type="ARBA" id="ARBA00022630"/>
    </source>
</evidence>
<feature type="domain" description="FAD-binding PCMH-type" evidence="7">
    <location>
        <begin position="67"/>
        <end position="237"/>
    </location>
</feature>
<reference evidence="8 9" key="1">
    <citation type="journal article" date="2024" name="Microbiol. Resour. Announc.">
        <title>Genome annotations for the ascomycete fungi Trichoderma harzianum, Trichoderma aggressivum, and Purpureocillium lilacinum.</title>
        <authorList>
            <person name="Beijen E.P.W."/>
            <person name="Ohm R.A."/>
        </authorList>
    </citation>
    <scope>NUCLEOTIDE SEQUENCE [LARGE SCALE GENOMIC DNA]</scope>
    <source>
        <strain evidence="8 9">CBS 150709</strain>
    </source>
</reference>
<proteinExistence type="inferred from homology"/>
<evidence type="ECO:0000256" key="5">
    <source>
        <dbReference type="ARBA" id="ARBA00023002"/>
    </source>
</evidence>
<comment type="caution">
    <text evidence="8">The sequence shown here is derived from an EMBL/GenBank/DDBJ whole genome shotgun (WGS) entry which is preliminary data.</text>
</comment>
<dbReference type="InterPro" id="IPR012951">
    <property type="entry name" value="BBE"/>
</dbReference>
<dbReference type="InterPro" id="IPR036318">
    <property type="entry name" value="FAD-bd_PCMH-like_sf"/>
</dbReference>
<dbReference type="Gene3D" id="3.30.465.10">
    <property type="match status" value="1"/>
</dbReference>
<dbReference type="Gene3D" id="3.40.462.20">
    <property type="match status" value="1"/>
</dbReference>
<dbReference type="EMBL" id="JAWRVI010000130">
    <property type="protein sequence ID" value="KAK4075200.1"/>
    <property type="molecule type" value="Genomic_DNA"/>
</dbReference>
<evidence type="ECO:0000256" key="4">
    <source>
        <dbReference type="ARBA" id="ARBA00022827"/>
    </source>
</evidence>
<evidence type="ECO:0000256" key="1">
    <source>
        <dbReference type="ARBA" id="ARBA00001974"/>
    </source>
</evidence>
<accession>A0ABR0BFZ5</accession>
<dbReference type="SUPFAM" id="SSF56176">
    <property type="entry name" value="FAD-binding/transporter-associated domain-like"/>
    <property type="match status" value="1"/>
</dbReference>
<dbReference type="Pfam" id="PF08031">
    <property type="entry name" value="BBE"/>
    <property type="match status" value="1"/>
</dbReference>
<dbReference type="PANTHER" id="PTHR42973:SF9">
    <property type="entry name" value="FAD-BINDING PCMH-TYPE DOMAIN-CONTAINING PROTEIN-RELATED"/>
    <property type="match status" value="1"/>
</dbReference>
<feature type="signal peptide" evidence="6">
    <location>
        <begin position="1"/>
        <end position="21"/>
    </location>
</feature>
<keyword evidence="4" id="KW-0274">FAD</keyword>
<evidence type="ECO:0000259" key="7">
    <source>
        <dbReference type="PROSITE" id="PS51387"/>
    </source>
</evidence>
<evidence type="ECO:0000256" key="2">
    <source>
        <dbReference type="ARBA" id="ARBA00005466"/>
    </source>
</evidence>
<dbReference type="InterPro" id="IPR006094">
    <property type="entry name" value="Oxid_FAD_bind_N"/>
</dbReference>
<keyword evidence="9" id="KW-1185">Reference proteome</keyword>
<organism evidence="8 9">
    <name type="scientific">Purpureocillium lilacinum</name>
    <name type="common">Paecilomyces lilacinus</name>
    <dbReference type="NCBI Taxonomy" id="33203"/>
    <lineage>
        <taxon>Eukaryota</taxon>
        <taxon>Fungi</taxon>
        <taxon>Dikarya</taxon>
        <taxon>Ascomycota</taxon>
        <taxon>Pezizomycotina</taxon>
        <taxon>Sordariomycetes</taxon>
        <taxon>Hypocreomycetidae</taxon>
        <taxon>Hypocreales</taxon>
        <taxon>Ophiocordycipitaceae</taxon>
        <taxon>Purpureocillium</taxon>
    </lineage>
</organism>
<dbReference type="Proteomes" id="UP001287286">
    <property type="component" value="Unassembled WGS sequence"/>
</dbReference>
<dbReference type="PROSITE" id="PS51387">
    <property type="entry name" value="FAD_PCMH"/>
    <property type="match status" value="1"/>
</dbReference>
<dbReference type="InterPro" id="IPR016169">
    <property type="entry name" value="FAD-bd_PCMH_sub2"/>
</dbReference>
<sequence length="502" mass="55300">MRLSLFHAIAAVTPLAPLVVAAPSSGILELCGAQQIRELTKKLSADASVYWPGSEEFENATARWSMLQAPRVNVVVVPMSEHDVAETVKFANRIRVPFLAYNGAHGAITTLGRMQGGIEIWLKQLSGVVISEDGTTATIGGGTISKRVTDDLWAAGKQTVTGACECVSYMGPGLGGGHGWLQGRHGLIADQFQSMNVVLANGSLETIYPTSELWWAMNGAGHNFGIVTSVKAKIYDVEHRDWAIETLIFTGDKVEAVYQAANNHLLKNGTQPVDIINWSYWLNNPDLDKSRPVIVFYIIQEGVKTVDTRYTKAFSDIGPISVETSSGTYTDLATWTGIALESPPCRNVGFANPRFPVYLESYNITAQRQAYDVFAWTIHENANFSNSLFMFEGFSQQGVRTVHDRLSSFAYRGDNLLAAPLITYKPADAELDRSAKALGERLRSILQQGTGRKEMHVYVNYAYGDETKQQWYGGDKCRQGKLSALKQKFDPDNRFGFYAPLA</sequence>
<keyword evidence="6" id="KW-0732">Signal</keyword>
<keyword evidence="5" id="KW-0560">Oxidoreductase</keyword>
<gene>
    <name evidence="8" type="ORF">Purlil1_12764</name>
</gene>
<evidence type="ECO:0000313" key="9">
    <source>
        <dbReference type="Proteomes" id="UP001287286"/>
    </source>
</evidence>
<comment type="cofactor">
    <cofactor evidence="1">
        <name>FAD</name>
        <dbReference type="ChEBI" id="CHEBI:57692"/>
    </cofactor>
</comment>
<dbReference type="Pfam" id="PF01565">
    <property type="entry name" value="FAD_binding_4"/>
    <property type="match status" value="1"/>
</dbReference>
<protein>
    <submittedName>
        <fullName evidence="8">CAZyme family AA7</fullName>
    </submittedName>
</protein>
<evidence type="ECO:0000256" key="6">
    <source>
        <dbReference type="SAM" id="SignalP"/>
    </source>
</evidence>
<comment type="similarity">
    <text evidence="2">Belongs to the oxygen-dependent FAD-linked oxidoreductase family.</text>
</comment>
<dbReference type="InterPro" id="IPR050416">
    <property type="entry name" value="FAD-linked_Oxidoreductase"/>
</dbReference>
<keyword evidence="3" id="KW-0285">Flavoprotein</keyword>
<name>A0ABR0BFZ5_PURLI</name>
<evidence type="ECO:0000313" key="8">
    <source>
        <dbReference type="EMBL" id="KAK4075200.1"/>
    </source>
</evidence>
<dbReference type="InterPro" id="IPR016166">
    <property type="entry name" value="FAD-bd_PCMH"/>
</dbReference>
<dbReference type="PANTHER" id="PTHR42973">
    <property type="entry name" value="BINDING OXIDOREDUCTASE, PUTATIVE (AFU_ORTHOLOGUE AFUA_1G17690)-RELATED"/>
    <property type="match status" value="1"/>
</dbReference>
<feature type="chain" id="PRO_5047249375" evidence="6">
    <location>
        <begin position="22"/>
        <end position="502"/>
    </location>
</feature>